<dbReference type="Proteomes" id="UP000265816">
    <property type="component" value="Unassembled WGS sequence"/>
</dbReference>
<keyword evidence="3" id="KW-1185">Reference proteome</keyword>
<evidence type="ECO:0000313" key="3">
    <source>
        <dbReference type="Proteomes" id="UP000265816"/>
    </source>
</evidence>
<feature type="transmembrane region" description="Helical" evidence="1">
    <location>
        <begin position="6"/>
        <end position="25"/>
    </location>
</feature>
<evidence type="ECO:0000313" key="2">
    <source>
        <dbReference type="EMBL" id="RID81577.1"/>
    </source>
</evidence>
<keyword evidence="1" id="KW-0812">Transmembrane</keyword>
<protein>
    <submittedName>
        <fullName evidence="2">Uncharacterized protein</fullName>
    </submittedName>
</protein>
<accession>A0A398AV59</accession>
<keyword evidence="1" id="KW-1133">Transmembrane helix</keyword>
<reference evidence="2 3" key="1">
    <citation type="submission" date="2018-08" db="EMBL/GenBank/DDBJ databases">
        <title>Bacillus jemisoniae sp. nov., Bacillus chryseoplanitiae sp. nov., Bacillus resnikiae sp. nov., and Bacillus frankliniae sp. nov., isolated from Viking spacecraft and associated surfaces.</title>
        <authorList>
            <person name="Seuylemezian A."/>
            <person name="Vaishampayan P."/>
        </authorList>
    </citation>
    <scope>NUCLEOTIDE SEQUENCE [LARGE SCALE GENOMIC DNA]</scope>
    <source>
        <strain evidence="2 3">JJ-247</strain>
    </source>
</reference>
<dbReference type="EMBL" id="QWVT01000057">
    <property type="protein sequence ID" value="RID81577.1"/>
    <property type="molecule type" value="Genomic_DNA"/>
</dbReference>
<gene>
    <name evidence="2" type="ORF">D1970_21400</name>
</gene>
<name>A0A398AV59_9BACI</name>
<organism evidence="2 3">
    <name type="scientific">Mesobacillus zeae</name>
    <dbReference type="NCBI Taxonomy" id="1917180"/>
    <lineage>
        <taxon>Bacteria</taxon>
        <taxon>Bacillati</taxon>
        <taxon>Bacillota</taxon>
        <taxon>Bacilli</taxon>
        <taxon>Bacillales</taxon>
        <taxon>Bacillaceae</taxon>
        <taxon>Mesobacillus</taxon>
    </lineage>
</organism>
<proteinExistence type="predicted"/>
<dbReference type="AlphaFoldDB" id="A0A398AV59"/>
<sequence length="66" mass="7729">MINYIYWANWYVIASRIICAPVIFIKDKVDRMKSPEKTANTYLIISGELFVLCHQKMQSCAKENVE</sequence>
<evidence type="ECO:0000256" key="1">
    <source>
        <dbReference type="SAM" id="Phobius"/>
    </source>
</evidence>
<keyword evidence="1" id="KW-0472">Membrane</keyword>
<comment type="caution">
    <text evidence="2">The sequence shown here is derived from an EMBL/GenBank/DDBJ whole genome shotgun (WGS) entry which is preliminary data.</text>
</comment>